<evidence type="ECO:0000313" key="7">
    <source>
        <dbReference type="Proteomes" id="UP000295325"/>
    </source>
</evidence>
<keyword evidence="4" id="KW-0406">Ion transport</keyword>
<keyword evidence="1" id="KW-0813">Transport</keyword>
<reference evidence="6 7" key="1">
    <citation type="submission" date="2019-03" db="EMBL/GenBank/DDBJ databases">
        <title>Genomic Encyclopedia of Type Strains, Phase IV (KMG-IV): sequencing the most valuable type-strain genomes for metagenomic binning, comparative biology and taxonomic classification.</title>
        <authorList>
            <person name="Goeker M."/>
        </authorList>
    </citation>
    <scope>NUCLEOTIDE SEQUENCE [LARGE SCALE GENOMIC DNA]</scope>
    <source>
        <strain evidence="6 7">DSM 24455</strain>
    </source>
</reference>
<feature type="domain" description="RCK N-terminal" evidence="5">
    <location>
        <begin position="1"/>
        <end position="117"/>
    </location>
</feature>
<evidence type="ECO:0000256" key="2">
    <source>
        <dbReference type="ARBA" id="ARBA00022538"/>
    </source>
</evidence>
<evidence type="ECO:0000256" key="3">
    <source>
        <dbReference type="ARBA" id="ARBA00022958"/>
    </source>
</evidence>
<dbReference type="PROSITE" id="PS51201">
    <property type="entry name" value="RCK_N"/>
    <property type="match status" value="1"/>
</dbReference>
<dbReference type="Proteomes" id="UP000295325">
    <property type="component" value="Unassembled WGS sequence"/>
</dbReference>
<dbReference type="PRINTS" id="PR00335">
    <property type="entry name" value="KUPTAKETRKA"/>
</dbReference>
<dbReference type="InterPro" id="IPR036291">
    <property type="entry name" value="NAD(P)-bd_dom_sf"/>
</dbReference>
<keyword evidence="2" id="KW-0633">Potassium transport</keyword>
<dbReference type="InterPro" id="IPR003148">
    <property type="entry name" value="RCK_N"/>
</dbReference>
<dbReference type="PANTHER" id="PTHR43833">
    <property type="entry name" value="POTASSIUM CHANNEL PROTEIN 2-RELATED-RELATED"/>
    <property type="match status" value="1"/>
</dbReference>
<dbReference type="SUPFAM" id="SSF116726">
    <property type="entry name" value="TrkA C-terminal domain-like"/>
    <property type="match status" value="1"/>
</dbReference>
<dbReference type="GO" id="GO:0015079">
    <property type="term" value="F:potassium ion transmembrane transporter activity"/>
    <property type="evidence" value="ECO:0007669"/>
    <property type="project" value="InterPro"/>
</dbReference>
<dbReference type="PANTHER" id="PTHR43833:SF5">
    <property type="entry name" value="TRK SYSTEM POTASSIUM UPTAKE PROTEIN TRKA"/>
    <property type="match status" value="1"/>
</dbReference>
<evidence type="ECO:0000313" key="6">
    <source>
        <dbReference type="EMBL" id="TDT52042.1"/>
    </source>
</evidence>
<dbReference type="RefSeq" id="WP_133628441.1">
    <property type="nucleotide sequence ID" value="NZ_SOAZ01000014.1"/>
</dbReference>
<dbReference type="GO" id="GO:0005886">
    <property type="term" value="C:plasma membrane"/>
    <property type="evidence" value="ECO:0007669"/>
    <property type="project" value="InterPro"/>
</dbReference>
<dbReference type="InterPro" id="IPR036721">
    <property type="entry name" value="RCK_C_sf"/>
</dbReference>
<accession>A0A4R7KAW6</accession>
<evidence type="ECO:0000256" key="1">
    <source>
        <dbReference type="ARBA" id="ARBA00022448"/>
    </source>
</evidence>
<sequence>MYVIIVGCGGLGSTLAMELSDEGHDVAVIDNDDENLDRLGSGFNGHRIRGIEYDTDILLEAGIDKADFFLALTYDDNINLTASQIAKNIFNVSGVIARVCEPQKKFIYEKLGIETITPTELGVNIIKTRITNARVSTLFILSSSLEIIETDIPKAKLKTVKDFEDEFNCIVSAVLRGDTYKIPDSGQLLQPRDKIICTIDSTNKERLIASLSKELLI</sequence>
<dbReference type="SUPFAM" id="SSF51735">
    <property type="entry name" value="NAD(P)-binding Rossmann-fold domains"/>
    <property type="match status" value="1"/>
</dbReference>
<protein>
    <submittedName>
        <fullName evidence="6">Trk system potassium uptake protein TrkA</fullName>
    </submittedName>
</protein>
<organism evidence="6 7">
    <name type="scientific">Fonticella tunisiensis</name>
    <dbReference type="NCBI Taxonomy" id="1096341"/>
    <lineage>
        <taxon>Bacteria</taxon>
        <taxon>Bacillati</taxon>
        <taxon>Bacillota</taxon>
        <taxon>Clostridia</taxon>
        <taxon>Eubacteriales</taxon>
        <taxon>Clostridiaceae</taxon>
        <taxon>Fonticella</taxon>
    </lineage>
</organism>
<keyword evidence="3" id="KW-0630">Potassium</keyword>
<dbReference type="OrthoDB" id="9775180at2"/>
<name>A0A4R7KAW6_9CLOT</name>
<evidence type="ECO:0000256" key="4">
    <source>
        <dbReference type="ARBA" id="ARBA00023065"/>
    </source>
</evidence>
<dbReference type="InterPro" id="IPR050721">
    <property type="entry name" value="Trk_Ktr_HKT_K-transport"/>
</dbReference>
<gene>
    <name evidence="6" type="ORF">EDD71_11422</name>
</gene>
<keyword evidence="7" id="KW-1185">Reference proteome</keyword>
<dbReference type="InterPro" id="IPR006036">
    <property type="entry name" value="K_uptake_TrkA"/>
</dbReference>
<comment type="caution">
    <text evidence="6">The sequence shown here is derived from an EMBL/GenBank/DDBJ whole genome shotgun (WGS) entry which is preliminary data.</text>
</comment>
<proteinExistence type="predicted"/>
<evidence type="ECO:0000259" key="5">
    <source>
        <dbReference type="PROSITE" id="PS51201"/>
    </source>
</evidence>
<dbReference type="Pfam" id="PF02254">
    <property type="entry name" value="TrkA_N"/>
    <property type="match status" value="1"/>
</dbReference>
<dbReference type="AlphaFoldDB" id="A0A4R7KAW6"/>
<dbReference type="EMBL" id="SOAZ01000014">
    <property type="protein sequence ID" value="TDT52042.1"/>
    <property type="molecule type" value="Genomic_DNA"/>
</dbReference>
<dbReference type="Gene3D" id="3.40.50.720">
    <property type="entry name" value="NAD(P)-binding Rossmann-like Domain"/>
    <property type="match status" value="1"/>
</dbReference>